<dbReference type="PANTHER" id="PTHR35936">
    <property type="entry name" value="MEMBRANE-BOUND LYTIC MUREIN TRANSGLYCOSYLASE F"/>
    <property type="match status" value="1"/>
</dbReference>
<organism evidence="5 6">
    <name type="scientific">Shewanella amazonensis (strain ATCC BAA-1098 / SB2B)</name>
    <dbReference type="NCBI Taxonomy" id="326297"/>
    <lineage>
        <taxon>Bacteria</taxon>
        <taxon>Pseudomonadati</taxon>
        <taxon>Pseudomonadota</taxon>
        <taxon>Gammaproteobacteria</taxon>
        <taxon>Alteromonadales</taxon>
        <taxon>Shewanellaceae</taxon>
        <taxon>Shewanella</taxon>
    </lineage>
</organism>
<evidence type="ECO:0000313" key="6">
    <source>
        <dbReference type="Proteomes" id="UP000009175"/>
    </source>
</evidence>
<dbReference type="AlphaFoldDB" id="A1S2Y0"/>
<feature type="chain" id="PRO_5002636387" description="Solute-binding protein family 3/N-terminal domain-containing protein" evidence="3">
    <location>
        <begin position="27"/>
        <end position="268"/>
    </location>
</feature>
<feature type="domain" description="Solute-binding protein family 3/N-terminal" evidence="4">
    <location>
        <begin position="31"/>
        <end position="259"/>
    </location>
</feature>
<evidence type="ECO:0000256" key="1">
    <source>
        <dbReference type="ARBA" id="ARBA00010333"/>
    </source>
</evidence>
<dbReference type="HOGENOM" id="CLU_064076_8_2_6"/>
<accession>A1S2Y0</accession>
<dbReference type="Proteomes" id="UP000009175">
    <property type="component" value="Chromosome"/>
</dbReference>
<proteinExistence type="inferred from homology"/>
<dbReference type="eggNOG" id="COG0834">
    <property type="taxonomic scope" value="Bacteria"/>
</dbReference>
<sequence length="268" mass="30571">MLRSRMKQYLTFFSLLLLASSLSANGQPGQSVRVCSLNLAPQTMLNEQGQPDGYAVKILEAIAARLNWRLSIQYYPWVRVVHLAQQGDCDIVLTVLMREDYAQYMAFPAEPILMQRNVIAVRKGSHMQYDGNMANFVRKHSIAMYRDKAINDEFQQYRDAPWANIQLTKDAETNFKMLLLNRVEAVFENDLTAIMVLKKLNQLEQVTLLHPPLNETPAYITFPKAGKLAHSTALFDKAMADFKQTQTYQALQMEYLGTSEPDSSVKQP</sequence>
<evidence type="ECO:0000256" key="2">
    <source>
        <dbReference type="ARBA" id="ARBA00022729"/>
    </source>
</evidence>
<keyword evidence="2 3" id="KW-0732">Signal</keyword>
<evidence type="ECO:0000256" key="3">
    <source>
        <dbReference type="SAM" id="SignalP"/>
    </source>
</evidence>
<evidence type="ECO:0000313" key="5">
    <source>
        <dbReference type="EMBL" id="ABL98736.1"/>
    </source>
</evidence>
<name>A1S2Y0_SHEAM</name>
<comment type="similarity">
    <text evidence="1">Belongs to the bacterial solute-binding protein 3 family.</text>
</comment>
<dbReference type="STRING" id="326297.Sama_0526"/>
<gene>
    <name evidence="5" type="ordered locus">Sama_0526</name>
</gene>
<dbReference type="KEGG" id="saz:Sama_0526"/>
<dbReference type="Pfam" id="PF00497">
    <property type="entry name" value="SBP_bac_3"/>
    <property type="match status" value="1"/>
</dbReference>
<protein>
    <recommendedName>
        <fullName evidence="4">Solute-binding protein family 3/N-terminal domain-containing protein</fullName>
    </recommendedName>
</protein>
<dbReference type="PANTHER" id="PTHR35936:SF25">
    <property type="entry name" value="ABC TRANSPORTER SUBSTRATE-BINDING PROTEIN"/>
    <property type="match status" value="1"/>
</dbReference>
<dbReference type="SUPFAM" id="SSF53850">
    <property type="entry name" value="Periplasmic binding protein-like II"/>
    <property type="match status" value="1"/>
</dbReference>
<dbReference type="InterPro" id="IPR001638">
    <property type="entry name" value="Solute-binding_3/MltF_N"/>
</dbReference>
<keyword evidence="6" id="KW-1185">Reference proteome</keyword>
<dbReference type="Gene3D" id="3.40.190.10">
    <property type="entry name" value="Periplasmic binding protein-like II"/>
    <property type="match status" value="2"/>
</dbReference>
<dbReference type="SMART" id="SM00062">
    <property type="entry name" value="PBPb"/>
    <property type="match status" value="1"/>
</dbReference>
<dbReference type="EMBL" id="CP000507">
    <property type="protein sequence ID" value="ABL98736.1"/>
    <property type="molecule type" value="Genomic_DNA"/>
</dbReference>
<evidence type="ECO:0000259" key="4">
    <source>
        <dbReference type="SMART" id="SM00062"/>
    </source>
</evidence>
<feature type="signal peptide" evidence="3">
    <location>
        <begin position="1"/>
        <end position="26"/>
    </location>
</feature>
<reference evidence="5 6" key="1">
    <citation type="submission" date="2006-12" db="EMBL/GenBank/DDBJ databases">
        <title>Complete sequence of Shewanella amazonensis SB2B.</title>
        <authorList>
            <consortium name="US DOE Joint Genome Institute"/>
            <person name="Copeland A."/>
            <person name="Lucas S."/>
            <person name="Lapidus A."/>
            <person name="Barry K."/>
            <person name="Detter J.C."/>
            <person name="Glavina del Rio T."/>
            <person name="Hammon N."/>
            <person name="Israni S."/>
            <person name="Dalin E."/>
            <person name="Tice H."/>
            <person name="Pitluck S."/>
            <person name="Munk A.C."/>
            <person name="Brettin T."/>
            <person name="Bruce D."/>
            <person name="Han C."/>
            <person name="Tapia R."/>
            <person name="Gilna P."/>
            <person name="Schmutz J."/>
            <person name="Larimer F."/>
            <person name="Land M."/>
            <person name="Hauser L."/>
            <person name="Kyrpides N."/>
            <person name="Mikhailova N."/>
            <person name="Fredrickson J."/>
            <person name="Richardson P."/>
        </authorList>
    </citation>
    <scope>NUCLEOTIDE SEQUENCE [LARGE SCALE GENOMIC DNA]</scope>
    <source>
        <strain evidence="6">ATCC BAA-1098 / SB2B</strain>
    </source>
</reference>